<proteinExistence type="predicted"/>
<feature type="non-terminal residue" evidence="1">
    <location>
        <position position="80"/>
    </location>
</feature>
<organism evidence="1 2">
    <name type="scientific">Danionella cerebrum</name>
    <dbReference type="NCBI Taxonomy" id="2873325"/>
    <lineage>
        <taxon>Eukaryota</taxon>
        <taxon>Metazoa</taxon>
        <taxon>Chordata</taxon>
        <taxon>Craniata</taxon>
        <taxon>Vertebrata</taxon>
        <taxon>Euteleostomi</taxon>
        <taxon>Actinopterygii</taxon>
        <taxon>Neopterygii</taxon>
        <taxon>Teleostei</taxon>
        <taxon>Ostariophysi</taxon>
        <taxon>Cypriniformes</taxon>
        <taxon>Danionidae</taxon>
        <taxon>Danioninae</taxon>
        <taxon>Danionella</taxon>
    </lineage>
</organism>
<dbReference type="OrthoDB" id="5960959at2759"/>
<dbReference type="PANTHER" id="PTHR16207:SF10">
    <property type="entry name" value="PROTEIN TASOR 2"/>
    <property type="match status" value="1"/>
</dbReference>
<dbReference type="GO" id="GO:0005654">
    <property type="term" value="C:nucleoplasm"/>
    <property type="evidence" value="ECO:0007669"/>
    <property type="project" value="TreeGrafter"/>
</dbReference>
<dbReference type="GO" id="GO:0045814">
    <property type="term" value="P:negative regulation of gene expression, epigenetic"/>
    <property type="evidence" value="ECO:0007669"/>
    <property type="project" value="InterPro"/>
</dbReference>
<keyword evidence="2" id="KW-1185">Reference proteome</keyword>
<dbReference type="AlphaFoldDB" id="A0A553PXL0"/>
<feature type="non-terminal residue" evidence="1">
    <location>
        <position position="1"/>
    </location>
</feature>
<reference evidence="1 2" key="1">
    <citation type="journal article" date="2019" name="Sci. Data">
        <title>Hybrid genome assembly and annotation of Danionella translucida.</title>
        <authorList>
            <person name="Kadobianskyi M."/>
            <person name="Schulze L."/>
            <person name="Schuelke M."/>
            <person name="Judkewitz B."/>
        </authorList>
    </citation>
    <scope>NUCLEOTIDE SEQUENCE [LARGE SCALE GENOMIC DNA]</scope>
    <source>
        <strain evidence="1 2">Bolton</strain>
    </source>
</reference>
<evidence type="ECO:0000313" key="1">
    <source>
        <dbReference type="EMBL" id="TRY82425.1"/>
    </source>
</evidence>
<dbReference type="EMBL" id="SRMA01026555">
    <property type="protein sequence ID" value="TRY82425.1"/>
    <property type="molecule type" value="Genomic_DNA"/>
</dbReference>
<dbReference type="InterPro" id="IPR046432">
    <property type="entry name" value="TASOR"/>
</dbReference>
<name>A0A553PXL0_9TELE</name>
<accession>A0A553PXL0</accession>
<gene>
    <name evidence="1" type="ORF">DNTS_007879</name>
</gene>
<dbReference type="STRING" id="623744.A0A553PXL0"/>
<comment type="caution">
    <text evidence="1">The sequence shown here is derived from an EMBL/GenBank/DDBJ whole genome shotgun (WGS) entry which is preliminary data.</text>
</comment>
<protein>
    <submittedName>
        <fullName evidence="1">Uncharacterized protein</fullName>
    </submittedName>
</protein>
<dbReference type="PANTHER" id="PTHR16207">
    <property type="entry name" value="SET DOMAIN-CONTAINING PROTEIN"/>
    <property type="match status" value="1"/>
</dbReference>
<sequence length="80" mass="9367">FLEPVHQGSVTFNQRILAPLRSSYLYKESKDCFTYNCAQLINNATLEKRYAAFRSEKREKGYSEQELEESFGFLLFDDAN</sequence>
<evidence type="ECO:0000313" key="2">
    <source>
        <dbReference type="Proteomes" id="UP000316079"/>
    </source>
</evidence>
<dbReference type="Proteomes" id="UP000316079">
    <property type="component" value="Unassembled WGS sequence"/>
</dbReference>